<protein>
    <submittedName>
        <fullName evidence="1">Uncharacterized protein</fullName>
    </submittedName>
</protein>
<dbReference type="RefSeq" id="WP_344805436.1">
    <property type="nucleotide sequence ID" value="NZ_BAABAB010000018.1"/>
</dbReference>
<evidence type="ECO:0000313" key="2">
    <source>
        <dbReference type="Proteomes" id="UP001501490"/>
    </source>
</evidence>
<keyword evidence="2" id="KW-1185">Reference proteome</keyword>
<dbReference type="Proteomes" id="UP001501490">
    <property type="component" value="Unassembled WGS sequence"/>
</dbReference>
<name>A0ABP7A2J8_9ACTN</name>
<gene>
    <name evidence="1" type="ORF">GCM10022236_27550</name>
</gene>
<evidence type="ECO:0000313" key="1">
    <source>
        <dbReference type="EMBL" id="GAA3623662.1"/>
    </source>
</evidence>
<proteinExistence type="predicted"/>
<sequence length="185" mass="20532">MAVSRESVSVETWYDLSVLTMLRYPAPHDEDPVAEEVVDDQRRDYFNDAVEAYLRDIEHSWSEYDDGTDRGSFEPPDVVLDELQATAARIADLQNYLNELIIYARLFAAEPATARTVAEVTGLSHSTIVRMATPELIAQVAARVQPVARTQLQALQPATNPLFYRRLATLAAPTTPNQSDPAPGS</sequence>
<reference evidence="2" key="1">
    <citation type="journal article" date="2019" name="Int. J. Syst. Evol. Microbiol.">
        <title>The Global Catalogue of Microorganisms (GCM) 10K type strain sequencing project: providing services to taxonomists for standard genome sequencing and annotation.</title>
        <authorList>
            <consortium name="The Broad Institute Genomics Platform"/>
            <consortium name="The Broad Institute Genome Sequencing Center for Infectious Disease"/>
            <person name="Wu L."/>
            <person name="Ma J."/>
        </authorList>
    </citation>
    <scope>NUCLEOTIDE SEQUENCE [LARGE SCALE GENOMIC DNA]</scope>
    <source>
        <strain evidence="2">JCM 16929</strain>
    </source>
</reference>
<organism evidence="1 2">
    <name type="scientific">Microlunatus ginsengisoli</name>
    <dbReference type="NCBI Taxonomy" id="363863"/>
    <lineage>
        <taxon>Bacteria</taxon>
        <taxon>Bacillati</taxon>
        <taxon>Actinomycetota</taxon>
        <taxon>Actinomycetes</taxon>
        <taxon>Propionibacteriales</taxon>
        <taxon>Propionibacteriaceae</taxon>
        <taxon>Microlunatus</taxon>
    </lineage>
</organism>
<accession>A0ABP7A2J8</accession>
<dbReference type="EMBL" id="BAABAB010000018">
    <property type="protein sequence ID" value="GAA3623662.1"/>
    <property type="molecule type" value="Genomic_DNA"/>
</dbReference>
<comment type="caution">
    <text evidence="1">The sequence shown here is derived from an EMBL/GenBank/DDBJ whole genome shotgun (WGS) entry which is preliminary data.</text>
</comment>